<comment type="cofactor">
    <cofactor evidence="1">
        <name>Mn(2+)</name>
        <dbReference type="ChEBI" id="CHEBI:29035"/>
    </cofactor>
</comment>
<evidence type="ECO:0000313" key="17">
    <source>
        <dbReference type="Proteomes" id="UP001165205"/>
    </source>
</evidence>
<gene>
    <name evidence="16" type="ORF">Aory04_001281400</name>
</gene>
<feature type="site" description="Important for catalytic activity" evidence="12">
    <location>
        <position position="177"/>
    </location>
</feature>
<evidence type="ECO:0000256" key="14">
    <source>
        <dbReference type="SAM" id="MobiDB-lite"/>
    </source>
</evidence>
<feature type="compositionally biased region" description="Polar residues" evidence="14">
    <location>
        <begin position="331"/>
        <end position="345"/>
    </location>
</feature>
<evidence type="ECO:0000256" key="11">
    <source>
        <dbReference type="PIRSR" id="PIRSR604808-2"/>
    </source>
</evidence>
<dbReference type="GO" id="GO:0003906">
    <property type="term" value="F:DNA-(apurinic or apyrimidinic site) endonuclease activity"/>
    <property type="evidence" value="ECO:0007669"/>
    <property type="project" value="TreeGrafter"/>
</dbReference>
<feature type="binding site" evidence="11">
    <location>
        <position position="85"/>
    </location>
    <ligand>
        <name>Mg(2+)</name>
        <dbReference type="ChEBI" id="CHEBI:18420"/>
        <label>1</label>
    </ligand>
</feature>
<feature type="site" description="Transition state stabilizer" evidence="12">
    <location>
        <position position="87"/>
    </location>
</feature>
<dbReference type="PROSITE" id="PS51435">
    <property type="entry name" value="AP_NUCLEASE_F1_4"/>
    <property type="match status" value="1"/>
</dbReference>
<comment type="cofactor">
    <cofactor evidence="11">
        <name>Mg(2+)</name>
        <dbReference type="ChEBI" id="CHEBI:18420"/>
    </cofactor>
    <cofactor evidence="11">
        <name>Mn(2+)</name>
        <dbReference type="ChEBI" id="CHEBI:29035"/>
    </cofactor>
    <text evidence="11">Probably binds two magnesium or manganese ions per subunit.</text>
</comment>
<feature type="active site" description="Proton donor/acceptor" evidence="10">
    <location>
        <position position="85"/>
    </location>
</feature>
<comment type="caution">
    <text evidence="16">The sequence shown here is derived from an EMBL/GenBank/DDBJ whole genome shotgun (WGS) entry which is preliminary data.</text>
</comment>
<evidence type="ECO:0000256" key="6">
    <source>
        <dbReference type="ARBA" id="ARBA00022801"/>
    </source>
</evidence>
<sequence>MQRFRCIGGYPTTEQLSTLELDAATLDSEGRCVILEFPAFVLLGLYCPANRDESRDSFRQGFLDLMDARIRNLVAMGKRVFVTGDLNISRGEIDAAHASEAIRKGTTTEDEFISAPARRLFNQLVYSGKVIGERDEGREQPALFDICRSFHPNRRGMYTCWEQKINARPGNYGSRIDYVLCSLNMQDWFYHCPVYAIFKDSVCLNGQQVNMLDIMNPPGMFDNGERRQEYTTKLLLPTSGRLIPEFDKRRSIKDMFSRKPDMSSQKLPTTSALTTCASTREQAYKIDAEDNYLGASNPSLPIADSSPAPKGTVRKRSEKSGPPPSVKRSKSFTSQTRTTSVSAQRTLKGFFKPKGVASSQISETETPDAPVQAMEHSPRALPASSTISRPEEQKDLQSIRGVPGAPTSNMDSFGPTASSAGQASETVIDPIVSKDDWSKLFTKKPVPKCEGHQEPCISLSTKKPGINCGRSFWICPRPLGPSGNKEKGTQWRCPTFIWASDWNP</sequence>
<feature type="active site" evidence="10">
    <location>
        <position position="46"/>
    </location>
</feature>
<dbReference type="GO" id="GO:0005634">
    <property type="term" value="C:nucleus"/>
    <property type="evidence" value="ECO:0007669"/>
    <property type="project" value="TreeGrafter"/>
</dbReference>
<dbReference type="GO" id="GO:0008270">
    <property type="term" value="F:zinc ion binding"/>
    <property type="evidence" value="ECO:0007669"/>
    <property type="project" value="UniProtKB-KW"/>
</dbReference>
<evidence type="ECO:0000256" key="4">
    <source>
        <dbReference type="ARBA" id="ARBA00022723"/>
    </source>
</evidence>
<proteinExistence type="inferred from homology"/>
<evidence type="ECO:0000256" key="8">
    <source>
        <dbReference type="ARBA" id="ARBA00022842"/>
    </source>
</evidence>
<evidence type="ECO:0000256" key="9">
    <source>
        <dbReference type="ARBA" id="ARBA00023242"/>
    </source>
</evidence>
<comment type="similarity">
    <text evidence="2">Belongs to the DNA repair enzymes AP/ExoA family.</text>
</comment>
<dbReference type="AlphaFoldDB" id="A0AAN5C381"/>
<dbReference type="PROSITE" id="PS00728">
    <property type="entry name" value="AP_NUCLEASE_F1_3"/>
    <property type="match status" value="1"/>
</dbReference>
<feature type="binding site" evidence="11">
    <location>
        <position position="191"/>
    </location>
    <ligand>
        <name>Mg(2+)</name>
        <dbReference type="ChEBI" id="CHEBI:18420"/>
        <label>1</label>
    </ligand>
</feature>
<evidence type="ECO:0000256" key="5">
    <source>
        <dbReference type="ARBA" id="ARBA00022771"/>
    </source>
</evidence>
<evidence type="ECO:0000256" key="13">
    <source>
        <dbReference type="PROSITE-ProRule" id="PRU01343"/>
    </source>
</evidence>
<evidence type="ECO:0000256" key="2">
    <source>
        <dbReference type="ARBA" id="ARBA00007092"/>
    </source>
</evidence>
<dbReference type="InterPro" id="IPR004808">
    <property type="entry name" value="AP_endonuc_1"/>
</dbReference>
<keyword evidence="7" id="KW-0862">Zinc</keyword>
<keyword evidence="4 11" id="KW-0479">Metal-binding</keyword>
<dbReference type="InterPro" id="IPR010666">
    <property type="entry name" value="Znf_GRF"/>
</dbReference>
<dbReference type="InterPro" id="IPR005135">
    <property type="entry name" value="Endo/exonuclease/phosphatase"/>
</dbReference>
<dbReference type="GO" id="GO:0006284">
    <property type="term" value="P:base-excision repair"/>
    <property type="evidence" value="ECO:0007669"/>
    <property type="project" value="TreeGrafter"/>
</dbReference>
<evidence type="ECO:0000313" key="16">
    <source>
        <dbReference type="EMBL" id="GMG38059.1"/>
    </source>
</evidence>
<evidence type="ECO:0000256" key="3">
    <source>
        <dbReference type="ARBA" id="ARBA00013541"/>
    </source>
</evidence>
<feature type="region of interest" description="Disordered" evidence="14">
    <location>
        <begin position="255"/>
        <end position="274"/>
    </location>
</feature>
<dbReference type="SUPFAM" id="SSF56219">
    <property type="entry name" value="DNase I-like"/>
    <property type="match status" value="1"/>
</dbReference>
<feature type="region of interest" description="Disordered" evidence="14">
    <location>
        <begin position="295"/>
        <end position="408"/>
    </location>
</feature>
<organism evidence="16 17">
    <name type="scientific">Aspergillus oryzae</name>
    <name type="common">Yellow koji mold</name>
    <dbReference type="NCBI Taxonomy" id="5062"/>
    <lineage>
        <taxon>Eukaryota</taxon>
        <taxon>Fungi</taxon>
        <taxon>Dikarya</taxon>
        <taxon>Ascomycota</taxon>
        <taxon>Pezizomycotina</taxon>
        <taxon>Eurotiomycetes</taxon>
        <taxon>Eurotiomycetidae</taxon>
        <taxon>Eurotiales</taxon>
        <taxon>Aspergillaceae</taxon>
        <taxon>Aspergillus</taxon>
        <taxon>Aspergillus subgen. Circumdati</taxon>
    </lineage>
</organism>
<keyword evidence="5 13" id="KW-0863">Zinc-finger</keyword>
<evidence type="ECO:0000256" key="12">
    <source>
        <dbReference type="PIRSR" id="PIRSR604808-3"/>
    </source>
</evidence>
<feature type="active site" description="Proton acceptor" evidence="10">
    <location>
        <position position="191"/>
    </location>
</feature>
<dbReference type="InterPro" id="IPR036691">
    <property type="entry name" value="Endo/exonu/phosph_ase_sf"/>
</dbReference>
<evidence type="ECO:0000256" key="1">
    <source>
        <dbReference type="ARBA" id="ARBA00001936"/>
    </source>
</evidence>
<accession>A0AAN5C381</accession>
<dbReference type="Gene3D" id="3.60.10.10">
    <property type="entry name" value="Endonuclease/exonuclease/phosphatase"/>
    <property type="match status" value="1"/>
</dbReference>
<dbReference type="GO" id="GO:0008311">
    <property type="term" value="F:double-stranded DNA 3'-5' DNA exonuclease activity"/>
    <property type="evidence" value="ECO:0007669"/>
    <property type="project" value="TreeGrafter"/>
</dbReference>
<dbReference type="InterPro" id="IPR020848">
    <property type="entry name" value="AP_endonuclease_F1_CS"/>
</dbReference>
<dbReference type="PANTHER" id="PTHR22748">
    <property type="entry name" value="AP ENDONUCLEASE"/>
    <property type="match status" value="1"/>
</dbReference>
<reference evidence="16" key="1">
    <citation type="submission" date="2023-04" db="EMBL/GenBank/DDBJ databases">
        <title>Aspergillus oryzae NBRC 4228.</title>
        <authorList>
            <person name="Ichikawa N."/>
            <person name="Sato H."/>
            <person name="Tonouchi N."/>
        </authorList>
    </citation>
    <scope>NUCLEOTIDE SEQUENCE</scope>
    <source>
        <strain evidence="16">NBRC 4228</strain>
    </source>
</reference>
<dbReference type="PANTHER" id="PTHR22748:SF4">
    <property type="entry name" value="DNA-(APURINIC OR APYRIMIDINIC SITE) ENDONUCLEASE 2"/>
    <property type="match status" value="1"/>
</dbReference>
<evidence type="ECO:0000256" key="7">
    <source>
        <dbReference type="ARBA" id="ARBA00022833"/>
    </source>
</evidence>
<name>A0AAN5C381_ASPOZ</name>
<evidence type="ECO:0000256" key="10">
    <source>
        <dbReference type="PIRSR" id="PIRSR604808-1"/>
    </source>
</evidence>
<keyword evidence="11" id="KW-0464">Manganese</keyword>
<feature type="binding site" evidence="11">
    <location>
        <position position="87"/>
    </location>
    <ligand>
        <name>Mg(2+)</name>
        <dbReference type="ChEBI" id="CHEBI:18420"/>
        <label>1</label>
    </ligand>
</feature>
<keyword evidence="9" id="KW-0539">Nucleus</keyword>
<feature type="domain" description="GRF-type" evidence="15">
    <location>
        <begin position="449"/>
        <end position="502"/>
    </location>
</feature>
<keyword evidence="6" id="KW-0378">Hydrolase</keyword>
<dbReference type="Pfam" id="PF03372">
    <property type="entry name" value="Exo_endo_phos"/>
    <property type="match status" value="1"/>
</dbReference>
<dbReference type="Proteomes" id="UP001165205">
    <property type="component" value="Unassembled WGS sequence"/>
</dbReference>
<dbReference type="PROSITE" id="PS51999">
    <property type="entry name" value="ZF_GRF"/>
    <property type="match status" value="1"/>
</dbReference>
<dbReference type="EMBL" id="BSYA01000274">
    <property type="protein sequence ID" value="GMG38059.1"/>
    <property type="molecule type" value="Genomic_DNA"/>
</dbReference>
<protein>
    <recommendedName>
        <fullName evidence="3">DNA-(apurinic or apyrimidinic site) endonuclease 2</fullName>
    </recommendedName>
</protein>
<feature type="compositionally biased region" description="Polar residues" evidence="14">
    <location>
        <begin position="262"/>
        <end position="274"/>
    </location>
</feature>
<feature type="site" description="Interaction with DNA substrate" evidence="12">
    <location>
        <position position="191"/>
    </location>
</feature>
<evidence type="ECO:0000259" key="15">
    <source>
        <dbReference type="PROSITE" id="PS51999"/>
    </source>
</evidence>
<dbReference type="GO" id="GO:0008081">
    <property type="term" value="F:phosphoric diester hydrolase activity"/>
    <property type="evidence" value="ECO:0007669"/>
    <property type="project" value="TreeGrafter"/>
</dbReference>
<keyword evidence="8 11" id="KW-0460">Magnesium</keyword>
<dbReference type="GO" id="GO:0003677">
    <property type="term" value="F:DNA binding"/>
    <property type="evidence" value="ECO:0007669"/>
    <property type="project" value="InterPro"/>
</dbReference>